<dbReference type="Pfam" id="PF02985">
    <property type="entry name" value="HEAT"/>
    <property type="match status" value="1"/>
</dbReference>
<keyword evidence="4" id="KW-1133">Transmembrane helix</keyword>
<accession>A0ABQ6MR39</accession>
<feature type="domain" description="Phosphatase PP2A regulatory subunit A/Splicing factor 3B subunit 1-like HEAT repeat" evidence="5">
    <location>
        <begin position="242"/>
        <end position="316"/>
    </location>
</feature>
<dbReference type="PANTHER" id="PTHR10648">
    <property type="entry name" value="SERINE/THREONINE-PROTEIN PHOSPHATASE PP2A 65 KDA REGULATORY SUBUNIT"/>
    <property type="match status" value="1"/>
</dbReference>
<evidence type="ECO:0000313" key="6">
    <source>
        <dbReference type="EMBL" id="GMI30523.1"/>
    </source>
</evidence>
<dbReference type="PROSITE" id="PS50077">
    <property type="entry name" value="HEAT_REPEAT"/>
    <property type="match status" value="5"/>
</dbReference>
<feature type="repeat" description="HEAT" evidence="3">
    <location>
        <begin position="208"/>
        <end position="247"/>
    </location>
</feature>
<feature type="repeat" description="HEAT" evidence="3">
    <location>
        <begin position="248"/>
        <end position="286"/>
    </location>
</feature>
<proteinExistence type="inferred from homology"/>
<evidence type="ECO:0000256" key="4">
    <source>
        <dbReference type="SAM" id="Phobius"/>
    </source>
</evidence>
<keyword evidence="4" id="KW-0812">Transmembrane</keyword>
<evidence type="ECO:0000256" key="3">
    <source>
        <dbReference type="PROSITE-ProRule" id="PRU00103"/>
    </source>
</evidence>
<organism evidence="6 7">
    <name type="scientific">Tetraparma gracilis</name>
    <dbReference type="NCBI Taxonomy" id="2962635"/>
    <lineage>
        <taxon>Eukaryota</taxon>
        <taxon>Sar</taxon>
        <taxon>Stramenopiles</taxon>
        <taxon>Ochrophyta</taxon>
        <taxon>Bolidophyceae</taxon>
        <taxon>Parmales</taxon>
        <taxon>Triparmaceae</taxon>
        <taxon>Tetraparma</taxon>
    </lineage>
</organism>
<keyword evidence="1" id="KW-0677">Repeat</keyword>
<sequence length="692" mass="75721">MDESSLRFEDLSIDDTLAPLPRLLLYSRSPIALQRLVHVKQLAPVCLSLSVEELAAEVLPVVTELAKDEEYVVRQHLTEQVVTVGLGIVMGEAVAAAAPGTAGDKPPVPVPAPAAAGARDGEAAADLVSLLLPKVEEQALPPLLIKDEVRVAGPLYSTPSYRPLILEFVLPLLSRLLGDASPEVRSAAATGMVAVSRICAPPDLGPSVLTVVLQLAHDDENEETRMTAASLLSDLCPVCGRDLVCQFVTPEIISLAEDPVFRVRKAAALHLSTVCAVAGEEAAVARLLPAYTRLARDDMYRVRKACAESLVGVASSLPPRVRRELLVPVFGDLLEDNSKFVRNAAMQFLGQFIHSLADGGPEEKEEGAEPYHVPASLVERFIEMSAISTGDVAADAELRLQCAFSFPAVVLAVGATGWVALAGAFQVLVRDVMWNVRKTLSCSLHEIAKALPQAVVERDLMEVFELFLRDSEEVRIGIVSHLFDFFKVLSKQSRESYLPTLTELFETTSPYNWRMRHVIALQLPPIISLFPEKSVFSSIVPLTFTLVNDAVAEVRTQAFSCVPALLTAFKKEKKMTNDIVKRLEEMAKSDTFVSRMSFLNICRVLVTRKEFEEEDGVAPGEDATKTVEERRAAFELEMQERISHFCGCLENSSLLGLAIGLRTDKISNVRLECLKFLKELPFNLKVKNKDSG</sequence>
<dbReference type="EMBL" id="BRYB01004413">
    <property type="protein sequence ID" value="GMI30523.1"/>
    <property type="molecule type" value="Genomic_DNA"/>
</dbReference>
<feature type="repeat" description="HEAT" evidence="3">
    <location>
        <begin position="287"/>
        <end position="325"/>
    </location>
</feature>
<evidence type="ECO:0000256" key="1">
    <source>
        <dbReference type="ARBA" id="ARBA00022737"/>
    </source>
</evidence>
<dbReference type="Gene3D" id="1.25.10.10">
    <property type="entry name" value="Leucine-rich Repeat Variant"/>
    <property type="match status" value="1"/>
</dbReference>
<dbReference type="Proteomes" id="UP001165060">
    <property type="component" value="Unassembled WGS sequence"/>
</dbReference>
<dbReference type="PANTHER" id="PTHR10648:SF1">
    <property type="entry name" value="SERINE_THREONINE-PROTEIN PHOSPHATASE 4 REGULATORY SUBUNIT 1"/>
    <property type="match status" value="1"/>
</dbReference>
<evidence type="ECO:0000256" key="2">
    <source>
        <dbReference type="ARBA" id="ARBA00038332"/>
    </source>
</evidence>
<feature type="repeat" description="HEAT" evidence="3">
    <location>
        <begin position="169"/>
        <end position="204"/>
    </location>
</feature>
<dbReference type="InterPro" id="IPR016024">
    <property type="entry name" value="ARM-type_fold"/>
</dbReference>
<name>A0ABQ6MR39_9STRA</name>
<feature type="transmembrane region" description="Helical" evidence="4">
    <location>
        <begin position="404"/>
        <end position="429"/>
    </location>
</feature>
<dbReference type="SUPFAM" id="SSF48371">
    <property type="entry name" value="ARM repeat"/>
    <property type="match status" value="1"/>
</dbReference>
<evidence type="ECO:0000259" key="5">
    <source>
        <dbReference type="Pfam" id="PF22646"/>
    </source>
</evidence>
<protein>
    <recommendedName>
        <fullName evidence="5">Phosphatase PP2A regulatory subunit A/Splicing factor 3B subunit 1-like HEAT repeat domain-containing protein</fullName>
    </recommendedName>
</protein>
<feature type="repeat" description="HEAT" evidence="3">
    <location>
        <begin position="326"/>
        <end position="364"/>
    </location>
</feature>
<evidence type="ECO:0000313" key="7">
    <source>
        <dbReference type="Proteomes" id="UP001165060"/>
    </source>
</evidence>
<dbReference type="InterPro" id="IPR054573">
    <property type="entry name" value="PP2A/SF3B1-like_HEAT"/>
</dbReference>
<comment type="similarity">
    <text evidence="2">Belongs to the phosphatase 2A regulatory subunit A family.</text>
</comment>
<keyword evidence="7" id="KW-1185">Reference proteome</keyword>
<reference evidence="6 7" key="1">
    <citation type="journal article" date="2023" name="Commun. Biol.">
        <title>Genome analysis of Parmales, the sister group of diatoms, reveals the evolutionary specialization of diatoms from phago-mixotrophs to photoautotrophs.</title>
        <authorList>
            <person name="Ban H."/>
            <person name="Sato S."/>
            <person name="Yoshikawa S."/>
            <person name="Yamada K."/>
            <person name="Nakamura Y."/>
            <person name="Ichinomiya M."/>
            <person name="Sato N."/>
            <person name="Blanc-Mathieu R."/>
            <person name="Endo H."/>
            <person name="Kuwata A."/>
            <person name="Ogata H."/>
        </authorList>
    </citation>
    <scope>NUCLEOTIDE SEQUENCE [LARGE SCALE GENOMIC DNA]</scope>
</reference>
<keyword evidence="4" id="KW-0472">Membrane</keyword>
<dbReference type="InterPro" id="IPR051023">
    <property type="entry name" value="PP2A_Regulatory_Subunit_A"/>
</dbReference>
<dbReference type="InterPro" id="IPR021133">
    <property type="entry name" value="HEAT_type_2"/>
</dbReference>
<dbReference type="InterPro" id="IPR011989">
    <property type="entry name" value="ARM-like"/>
</dbReference>
<dbReference type="InterPro" id="IPR000357">
    <property type="entry name" value="HEAT"/>
</dbReference>
<comment type="caution">
    <text evidence="6">The sequence shown here is derived from an EMBL/GenBank/DDBJ whole genome shotgun (WGS) entry which is preliminary data.</text>
</comment>
<gene>
    <name evidence="6" type="ORF">TeGR_g14107</name>
</gene>
<dbReference type="Pfam" id="PF22646">
    <property type="entry name" value="PPP2R1A-like_HEAT"/>
    <property type="match status" value="1"/>
</dbReference>